<keyword evidence="3" id="KW-1185">Reference proteome</keyword>
<feature type="chain" id="PRO_5004877309" description="Lipoprotein" evidence="1">
    <location>
        <begin position="24"/>
        <end position="376"/>
    </location>
</feature>
<evidence type="ECO:0000256" key="1">
    <source>
        <dbReference type="SAM" id="SignalP"/>
    </source>
</evidence>
<evidence type="ECO:0008006" key="4">
    <source>
        <dbReference type="Google" id="ProtNLM"/>
    </source>
</evidence>
<name>W6K4V2_9MICO</name>
<dbReference type="AlphaFoldDB" id="W6K4V2"/>
<proteinExistence type="predicted"/>
<dbReference type="Proteomes" id="UP000035763">
    <property type="component" value="Unassembled WGS sequence"/>
</dbReference>
<keyword evidence="1" id="KW-0732">Signal</keyword>
<reference evidence="2 3" key="1">
    <citation type="journal article" date="2013" name="ISME J.">
        <title>A metabolic model for members of the genus Tetrasphaera involved in enhanced biological phosphorus removal.</title>
        <authorList>
            <person name="Kristiansen R."/>
            <person name="Nguyen H.T.T."/>
            <person name="Saunders A.M."/>
            <person name="Nielsen J.L."/>
            <person name="Wimmer R."/>
            <person name="Le V.Q."/>
            <person name="McIlroy S.J."/>
            <person name="Petrovski S."/>
            <person name="Seviour R.J."/>
            <person name="Calteau A."/>
            <person name="Nielsen K.L."/>
            <person name="Nielsen P.H."/>
        </authorList>
    </citation>
    <scope>NUCLEOTIDE SEQUENCE [LARGE SCALE GENOMIC DNA]</scope>
    <source>
        <strain evidence="2 3">Ben110</strain>
    </source>
</reference>
<gene>
    <name evidence="2" type="ORF">BN11_870011</name>
</gene>
<protein>
    <recommendedName>
        <fullName evidence="4">Lipoprotein</fullName>
    </recommendedName>
</protein>
<evidence type="ECO:0000313" key="3">
    <source>
        <dbReference type="Proteomes" id="UP000035763"/>
    </source>
</evidence>
<comment type="caution">
    <text evidence="2">The sequence shown here is derived from an EMBL/GenBank/DDBJ whole genome shotgun (WGS) entry which is preliminary data.</text>
</comment>
<organism evidence="2 3">
    <name type="scientific">Nostocoides australiense Ben110</name>
    <dbReference type="NCBI Taxonomy" id="1193182"/>
    <lineage>
        <taxon>Bacteria</taxon>
        <taxon>Bacillati</taxon>
        <taxon>Actinomycetota</taxon>
        <taxon>Actinomycetes</taxon>
        <taxon>Micrococcales</taxon>
        <taxon>Intrasporangiaceae</taxon>
        <taxon>Nostocoides</taxon>
    </lineage>
</organism>
<dbReference type="EMBL" id="CAJA01000515">
    <property type="protein sequence ID" value="CCH75659.1"/>
    <property type="molecule type" value="Genomic_DNA"/>
</dbReference>
<accession>W6K4V2</accession>
<evidence type="ECO:0000313" key="2">
    <source>
        <dbReference type="EMBL" id="CCH75659.1"/>
    </source>
</evidence>
<feature type="signal peptide" evidence="1">
    <location>
        <begin position="1"/>
        <end position="23"/>
    </location>
</feature>
<sequence>MRFRRVWSLGCAVAILMTQVACATGRRASLPASTPLATSSYADNSDGDPYTKAIGTLTVVDALVGGTINTTGRKSAQLTVKDTRWQRVQYWNGDSYIKLAPVESGRMDVVVPGWIDVDKLPVGVEVVMGLTSPTVRDDGKPHRQLRFVATSDGRVFELGTPSLARLDTLVSEAQQTLGVSSSRMSTLQELLEDAGACNDAANRGQAVPTNGLIARTARATSVEPSESSLAFEKQDRNTRQFPQQLSAIPDLGKILGKPVVTGEVAIFVPDGETPPTFLVVRFIGDGVLGPVHMNDTRGYGTLNGVFPTSGVVELAEVDPSDDPNQETHLGHWTLPAWPTQESDSRIMISRGHDGQWQLSIVPGTKVDAEVMSRIAK</sequence>